<reference evidence="1 3" key="1">
    <citation type="submission" date="2015-07" db="EMBL/GenBank/DDBJ databases">
        <authorList>
            <person name="Noorani M."/>
        </authorList>
    </citation>
    <scope>NUCLEOTIDE SEQUENCE [LARGE SCALE GENOMIC DNA]</scope>
    <source>
        <strain evidence="1 3">W1435</strain>
    </source>
</reference>
<reference evidence="2 4" key="2">
    <citation type="submission" date="2021-03" db="EMBL/GenBank/DDBJ databases">
        <title>Human Oral Microbial Genomes.</title>
        <authorList>
            <person name="Johnston C.D."/>
            <person name="Chen T."/>
            <person name="Dewhirst F.E."/>
        </authorList>
    </citation>
    <scope>NUCLEOTIDE SEQUENCE [LARGE SCALE GENOMIC DNA]</scope>
    <source>
        <strain evidence="2 4">W1435</strain>
    </source>
</reference>
<evidence type="ECO:0000313" key="4">
    <source>
        <dbReference type="Proteomes" id="UP000682005"/>
    </source>
</evidence>
<dbReference type="EMBL" id="CP072370">
    <property type="protein sequence ID" value="QUB86956.1"/>
    <property type="molecule type" value="Genomic_DNA"/>
</dbReference>
<dbReference type="EMBL" id="CP012074">
    <property type="protein sequence ID" value="AKU69324.1"/>
    <property type="molecule type" value="Genomic_DNA"/>
</dbReference>
<evidence type="ECO:0000313" key="3">
    <source>
        <dbReference type="Proteomes" id="UP000060345"/>
    </source>
</evidence>
<dbReference type="AlphaFoldDB" id="A0A0K1NJR5"/>
<gene>
    <name evidence="1" type="ORF">ADJ77_05870</name>
    <name evidence="2" type="ORF">J5A51_12945</name>
</gene>
<sequence>MNIDDKLLYLIKIHLSVDYLNDSPQESFFSTECTLTFKQKKSHFNEMEVKDLYETNINDVFISLDKSLIKSTDFLRRCAYRYDGVQVSIDNFGGIGVKNKLALLRQWESIRSLLLSDYKGFFVDDYLMRINNITESSEEHNMPMNNYFYYGLILFGIPHETPIGWSRIRNVMLSDFDDIIFEERLFHEQDMDDKRCFSIVGENINESTNCRINKYYGRVQVPMNSFFPDWTQLEIDYTKEDINVYWKYELTKQVEQ</sequence>
<dbReference type="KEGG" id="pfus:ADJ77_05870"/>
<accession>A0A0K1NJR5</accession>
<evidence type="ECO:0000313" key="1">
    <source>
        <dbReference type="EMBL" id="AKU69324.1"/>
    </source>
</evidence>
<protein>
    <submittedName>
        <fullName evidence="1">Uncharacterized protein</fullName>
    </submittedName>
</protein>
<dbReference type="RefSeq" id="WP_025079216.1">
    <property type="nucleotide sequence ID" value="NZ_BAKO01000061.1"/>
</dbReference>
<dbReference type="Proteomes" id="UP000060345">
    <property type="component" value="Chromosome 1"/>
</dbReference>
<dbReference type="STRING" id="1236517.ADJ77_05870"/>
<keyword evidence="4" id="KW-1185">Reference proteome</keyword>
<name>A0A0K1NJR5_9BACT</name>
<organism evidence="1 3">
    <name type="scientific">Prevotella fusca JCM 17724</name>
    <dbReference type="NCBI Taxonomy" id="1236517"/>
    <lineage>
        <taxon>Bacteria</taxon>
        <taxon>Pseudomonadati</taxon>
        <taxon>Bacteroidota</taxon>
        <taxon>Bacteroidia</taxon>
        <taxon>Bacteroidales</taxon>
        <taxon>Prevotellaceae</taxon>
        <taxon>Prevotella</taxon>
    </lineage>
</organism>
<dbReference type="Proteomes" id="UP000682005">
    <property type="component" value="Chromosome 1"/>
</dbReference>
<evidence type="ECO:0000313" key="2">
    <source>
        <dbReference type="EMBL" id="QUB86956.1"/>
    </source>
</evidence>
<proteinExistence type="predicted"/>
<dbReference type="OrthoDB" id="10009277at2"/>